<dbReference type="HAMAP" id="MF_00097">
    <property type="entry name" value="TMP_synthase"/>
    <property type="match status" value="1"/>
</dbReference>
<dbReference type="InterPro" id="IPR022998">
    <property type="entry name" value="ThiamineP_synth_TenI"/>
</dbReference>
<keyword evidence="14" id="KW-1185">Reference proteome</keyword>
<dbReference type="PANTHER" id="PTHR20857">
    <property type="entry name" value="THIAMINE-PHOSPHATE PYROPHOSPHORYLASE"/>
    <property type="match status" value="1"/>
</dbReference>
<dbReference type="GO" id="GO:0000287">
    <property type="term" value="F:magnesium ion binding"/>
    <property type="evidence" value="ECO:0007669"/>
    <property type="project" value="UniProtKB-UniRule"/>
</dbReference>
<evidence type="ECO:0000256" key="11">
    <source>
        <dbReference type="RuleBase" id="RU004253"/>
    </source>
</evidence>
<proteinExistence type="inferred from homology"/>
<dbReference type="EMBL" id="CP007032">
    <property type="protein sequence ID" value="AHF06147.1"/>
    <property type="molecule type" value="Genomic_DNA"/>
</dbReference>
<evidence type="ECO:0000256" key="6">
    <source>
        <dbReference type="ARBA" id="ARBA00047334"/>
    </source>
</evidence>
<dbReference type="SUPFAM" id="SSF51391">
    <property type="entry name" value="Thiamin phosphate synthase"/>
    <property type="match status" value="1"/>
</dbReference>
<feature type="binding site" evidence="9">
    <location>
        <begin position="137"/>
        <end position="139"/>
    </location>
    <ligand>
        <name>2-[(2R,5Z)-2-carboxy-4-methylthiazol-5(2H)-ylidene]ethyl phosphate</name>
        <dbReference type="ChEBI" id="CHEBI:62899"/>
    </ligand>
</feature>
<evidence type="ECO:0000256" key="4">
    <source>
        <dbReference type="ARBA" id="ARBA00022842"/>
    </source>
</evidence>
<evidence type="ECO:0000256" key="10">
    <source>
        <dbReference type="RuleBase" id="RU003826"/>
    </source>
</evidence>
<dbReference type="OrthoDB" id="9812206at2"/>
<comment type="pathway">
    <text evidence="1 9 11">Cofactor biosynthesis; thiamine diphosphate biosynthesis; thiamine phosphate from 4-amino-2-methyl-5-diphosphomethylpyrimidine and 4-methyl-5-(2-phosphoethyl)-thiazole: step 1/1.</text>
</comment>
<evidence type="ECO:0000256" key="1">
    <source>
        <dbReference type="ARBA" id="ARBA00005165"/>
    </source>
</evidence>
<dbReference type="InterPro" id="IPR036206">
    <property type="entry name" value="ThiamineP_synth_sf"/>
</dbReference>
<feature type="binding site" evidence="9">
    <location>
        <position position="72"/>
    </location>
    <ligand>
        <name>4-amino-2-methyl-5-(diphosphooxymethyl)pyrimidine</name>
        <dbReference type="ChEBI" id="CHEBI:57841"/>
    </ligand>
</feature>
<dbReference type="PANTHER" id="PTHR20857:SF23">
    <property type="entry name" value="THIAMINE BIOSYNTHETIC BIFUNCTIONAL ENZYME"/>
    <property type="match status" value="1"/>
</dbReference>
<comment type="similarity">
    <text evidence="9 10">Belongs to the thiamine-phosphate synthase family.</text>
</comment>
<organism evidence="13 14">
    <name type="scientific">Desulfitobacterium metallireducens DSM 15288</name>
    <dbReference type="NCBI Taxonomy" id="871968"/>
    <lineage>
        <taxon>Bacteria</taxon>
        <taxon>Bacillati</taxon>
        <taxon>Bacillota</taxon>
        <taxon>Clostridia</taxon>
        <taxon>Eubacteriales</taxon>
        <taxon>Desulfitobacteriaceae</taxon>
        <taxon>Desulfitobacterium</taxon>
    </lineage>
</organism>
<evidence type="ECO:0000256" key="2">
    <source>
        <dbReference type="ARBA" id="ARBA00022679"/>
    </source>
</evidence>
<dbReference type="Pfam" id="PF02581">
    <property type="entry name" value="TMP-TENI"/>
    <property type="match status" value="1"/>
</dbReference>
<evidence type="ECO:0000256" key="9">
    <source>
        <dbReference type="HAMAP-Rule" id="MF_00097"/>
    </source>
</evidence>
<dbReference type="Proteomes" id="UP000010847">
    <property type="component" value="Chromosome"/>
</dbReference>
<dbReference type="GO" id="GO:0004789">
    <property type="term" value="F:thiamine-phosphate diphosphorylase activity"/>
    <property type="evidence" value="ECO:0007669"/>
    <property type="project" value="UniProtKB-UniRule"/>
</dbReference>
<reference evidence="13 14" key="1">
    <citation type="submission" date="2013-12" db="EMBL/GenBank/DDBJ databases">
        <authorList>
            <consortium name="DOE Joint Genome Institute"/>
            <person name="Smidt H."/>
            <person name="Huntemann M."/>
            <person name="Han J."/>
            <person name="Chen A."/>
            <person name="Kyrpides N."/>
            <person name="Mavromatis K."/>
            <person name="Markowitz V."/>
            <person name="Palaniappan K."/>
            <person name="Ivanova N."/>
            <person name="Schaumberg A."/>
            <person name="Pati A."/>
            <person name="Liolios K."/>
            <person name="Nordberg H.P."/>
            <person name="Cantor M.N."/>
            <person name="Hua S.X."/>
            <person name="Woyke T."/>
        </authorList>
    </citation>
    <scope>NUCLEOTIDE SEQUENCE [LARGE SCALE GENOMIC DNA]</scope>
    <source>
        <strain evidence="14">DSM 15288</strain>
    </source>
</reference>
<dbReference type="EC" id="2.5.1.3" evidence="9"/>
<comment type="function">
    <text evidence="9">Condenses 4-methyl-5-(beta-hydroxyethyl)thiazole monophosphate (THZ-P) and 2-methyl-4-amino-5-hydroxymethyl pyrimidine pyrophosphate (HMP-PP) to form thiamine monophosphate (TMP).</text>
</comment>
<sequence>MNKSDVDYRLYLVTDRETLKGRDLCQSIEHAILGGVTLVQLREKSVSTREFLELALAVKGITTRHGIPLIINDRLDIALAIDADGLHIGQDDLPMPLARKLFGPDKIIGVSAGTLEESLLAEKQGADYLGVGAMVATPTKPEAKIVTFDELKQIKKSVHIPVVAIGGIHEWNARETMSSGIDGISVVSAILAQDDIKSAAQQLLKVIC</sequence>
<dbReference type="KEGG" id="dmt:DESME_03095"/>
<evidence type="ECO:0000256" key="7">
    <source>
        <dbReference type="ARBA" id="ARBA00047851"/>
    </source>
</evidence>
<dbReference type="CDD" id="cd00564">
    <property type="entry name" value="TMP_TenI"/>
    <property type="match status" value="1"/>
</dbReference>
<feature type="binding site" evidence="9">
    <location>
        <begin position="187"/>
        <end position="188"/>
    </location>
    <ligand>
        <name>2-[(2R,5Z)-2-carboxy-4-methylthiazol-5(2H)-ylidene]ethyl phosphate</name>
        <dbReference type="ChEBI" id="CHEBI:62899"/>
    </ligand>
</feature>
<feature type="binding site" evidence="9">
    <location>
        <begin position="40"/>
        <end position="44"/>
    </location>
    <ligand>
        <name>4-amino-2-methyl-5-(diphosphooxymethyl)pyrimidine</name>
        <dbReference type="ChEBI" id="CHEBI:57841"/>
    </ligand>
</feature>
<accession>W0E5W6</accession>
<evidence type="ECO:0000313" key="14">
    <source>
        <dbReference type="Proteomes" id="UP000010847"/>
    </source>
</evidence>
<keyword evidence="4 9" id="KW-0460">Magnesium</keyword>
<comment type="catalytic activity">
    <reaction evidence="7 9 10">
        <text>2-(2-carboxy-4-methylthiazol-5-yl)ethyl phosphate + 4-amino-2-methyl-5-(diphosphooxymethyl)pyrimidine + 2 H(+) = thiamine phosphate + CO2 + diphosphate</text>
        <dbReference type="Rhea" id="RHEA:47848"/>
        <dbReference type="ChEBI" id="CHEBI:15378"/>
        <dbReference type="ChEBI" id="CHEBI:16526"/>
        <dbReference type="ChEBI" id="CHEBI:33019"/>
        <dbReference type="ChEBI" id="CHEBI:37575"/>
        <dbReference type="ChEBI" id="CHEBI:57841"/>
        <dbReference type="ChEBI" id="CHEBI:62890"/>
        <dbReference type="EC" id="2.5.1.3"/>
    </reaction>
</comment>
<dbReference type="STRING" id="871968.DESME_03095"/>
<dbReference type="InterPro" id="IPR013785">
    <property type="entry name" value="Aldolase_TIM"/>
</dbReference>
<dbReference type="FunFam" id="3.20.20.70:FF:000096">
    <property type="entry name" value="Thiamine-phosphate synthase"/>
    <property type="match status" value="1"/>
</dbReference>
<protein>
    <recommendedName>
        <fullName evidence="9">Thiamine-phosphate synthase</fullName>
        <shortName evidence="9">TP synthase</shortName>
        <shortName evidence="9">TPS</shortName>
        <ecNumber evidence="9">2.5.1.3</ecNumber>
    </recommendedName>
    <alternativeName>
        <fullName evidence="9">Thiamine-phosphate pyrophosphorylase</fullName>
        <shortName evidence="9">TMP pyrophosphorylase</shortName>
        <shortName evidence="9">TMP-PPase</shortName>
    </alternativeName>
</protein>
<name>W0E5W6_9FIRM</name>
<keyword evidence="2 9" id="KW-0808">Transferase</keyword>
<feature type="binding site" evidence="9">
    <location>
        <position position="167"/>
    </location>
    <ligand>
        <name>2-[(2R,5Z)-2-carboxy-4-methylthiazol-5(2H)-ylidene]ethyl phosphate</name>
        <dbReference type="ChEBI" id="CHEBI:62899"/>
    </ligand>
</feature>
<evidence type="ECO:0000256" key="5">
    <source>
        <dbReference type="ARBA" id="ARBA00022977"/>
    </source>
</evidence>
<comment type="catalytic activity">
    <reaction evidence="6 9 10">
        <text>4-methyl-5-(2-phosphooxyethyl)-thiazole + 4-amino-2-methyl-5-(diphosphooxymethyl)pyrimidine + H(+) = thiamine phosphate + diphosphate</text>
        <dbReference type="Rhea" id="RHEA:22328"/>
        <dbReference type="ChEBI" id="CHEBI:15378"/>
        <dbReference type="ChEBI" id="CHEBI:33019"/>
        <dbReference type="ChEBI" id="CHEBI:37575"/>
        <dbReference type="ChEBI" id="CHEBI:57841"/>
        <dbReference type="ChEBI" id="CHEBI:58296"/>
        <dbReference type="EC" id="2.5.1.3"/>
    </reaction>
</comment>
<feature type="domain" description="Thiamine phosphate synthase/TenI" evidence="12">
    <location>
        <begin position="10"/>
        <end position="190"/>
    </location>
</feature>
<evidence type="ECO:0000256" key="8">
    <source>
        <dbReference type="ARBA" id="ARBA00047883"/>
    </source>
</evidence>
<dbReference type="UniPathway" id="UPA00060">
    <property type="reaction ID" value="UER00141"/>
</dbReference>
<evidence type="ECO:0000313" key="13">
    <source>
        <dbReference type="EMBL" id="AHF06147.1"/>
    </source>
</evidence>
<dbReference type="HOGENOM" id="CLU_018272_3_2_9"/>
<feature type="binding site" evidence="9">
    <location>
        <position position="140"/>
    </location>
    <ligand>
        <name>4-amino-2-methyl-5-(diphosphooxymethyl)pyrimidine</name>
        <dbReference type="ChEBI" id="CHEBI:57841"/>
    </ligand>
</feature>
<dbReference type="GO" id="GO:0009228">
    <property type="term" value="P:thiamine biosynthetic process"/>
    <property type="evidence" value="ECO:0007669"/>
    <property type="project" value="UniProtKB-KW"/>
</dbReference>
<gene>
    <name evidence="9" type="primary">thiE</name>
    <name evidence="13" type="ORF">DESME_03095</name>
</gene>
<dbReference type="Gene3D" id="3.20.20.70">
    <property type="entry name" value="Aldolase class I"/>
    <property type="match status" value="1"/>
</dbReference>
<feature type="binding site" evidence="9">
    <location>
        <position position="111"/>
    </location>
    <ligand>
        <name>4-amino-2-methyl-5-(diphosphooxymethyl)pyrimidine</name>
        <dbReference type="ChEBI" id="CHEBI:57841"/>
    </ligand>
</feature>
<dbReference type="RefSeq" id="WP_006719046.1">
    <property type="nucleotide sequence ID" value="NZ_CP007032.1"/>
</dbReference>
<dbReference type="InterPro" id="IPR034291">
    <property type="entry name" value="TMP_synthase"/>
</dbReference>
<comment type="catalytic activity">
    <reaction evidence="8 9 10">
        <text>2-[(2R,5Z)-2-carboxy-4-methylthiazol-5(2H)-ylidene]ethyl phosphate + 4-amino-2-methyl-5-(diphosphooxymethyl)pyrimidine + 2 H(+) = thiamine phosphate + CO2 + diphosphate</text>
        <dbReference type="Rhea" id="RHEA:47844"/>
        <dbReference type="ChEBI" id="CHEBI:15378"/>
        <dbReference type="ChEBI" id="CHEBI:16526"/>
        <dbReference type="ChEBI" id="CHEBI:33019"/>
        <dbReference type="ChEBI" id="CHEBI:37575"/>
        <dbReference type="ChEBI" id="CHEBI:57841"/>
        <dbReference type="ChEBI" id="CHEBI:62899"/>
        <dbReference type="EC" id="2.5.1.3"/>
    </reaction>
</comment>
<feature type="binding site" evidence="9">
    <location>
        <position position="73"/>
    </location>
    <ligand>
        <name>Mg(2+)</name>
        <dbReference type="ChEBI" id="CHEBI:18420"/>
    </ligand>
</feature>
<dbReference type="AlphaFoldDB" id="W0E5W6"/>
<dbReference type="GO" id="GO:0005737">
    <property type="term" value="C:cytoplasm"/>
    <property type="evidence" value="ECO:0007669"/>
    <property type="project" value="TreeGrafter"/>
</dbReference>
<evidence type="ECO:0000259" key="12">
    <source>
        <dbReference type="Pfam" id="PF02581"/>
    </source>
</evidence>
<dbReference type="eggNOG" id="COG0352">
    <property type="taxonomic scope" value="Bacteria"/>
</dbReference>
<dbReference type="NCBIfam" id="TIGR00693">
    <property type="entry name" value="thiE"/>
    <property type="match status" value="1"/>
</dbReference>
<feature type="binding site" evidence="9">
    <location>
        <position position="92"/>
    </location>
    <ligand>
        <name>Mg(2+)</name>
        <dbReference type="ChEBI" id="CHEBI:18420"/>
    </ligand>
</feature>
<dbReference type="GO" id="GO:0009229">
    <property type="term" value="P:thiamine diphosphate biosynthetic process"/>
    <property type="evidence" value="ECO:0007669"/>
    <property type="project" value="UniProtKB-UniRule"/>
</dbReference>
<keyword evidence="5 9" id="KW-0784">Thiamine biosynthesis</keyword>
<evidence type="ECO:0000256" key="3">
    <source>
        <dbReference type="ARBA" id="ARBA00022723"/>
    </source>
</evidence>
<keyword evidence="3 9" id="KW-0479">Metal-binding</keyword>
<comment type="cofactor">
    <cofactor evidence="9">
        <name>Mg(2+)</name>
        <dbReference type="ChEBI" id="CHEBI:18420"/>
    </cofactor>
    <text evidence="9">Binds 1 Mg(2+) ion per subunit.</text>
</comment>